<name>A0A7V3ZK34_DICTH</name>
<sequence>MHLSSEVFTKIKALFCDLQSEPTIVITNPPMEVREEVNKRSKKKEELKKKLEKIRLEPKERQSLARLFIKEVKMLNDKVDVEFLVLQLQLIFTHSLGIFIPKKHQSKFLLLFSLIFIDLKCILM</sequence>
<evidence type="ECO:0000313" key="1">
    <source>
        <dbReference type="EMBL" id="HGK24449.1"/>
    </source>
</evidence>
<comment type="caution">
    <text evidence="1">The sequence shown here is derived from an EMBL/GenBank/DDBJ whole genome shotgun (WGS) entry which is preliminary data.</text>
</comment>
<dbReference type="AlphaFoldDB" id="A0A7V3ZK34"/>
<proteinExistence type="predicted"/>
<dbReference type="EMBL" id="DTDV01000022">
    <property type="protein sequence ID" value="HGK24449.1"/>
    <property type="molecule type" value="Genomic_DNA"/>
</dbReference>
<accession>A0A7V3ZK34</accession>
<protein>
    <submittedName>
        <fullName evidence="1">Uncharacterized protein</fullName>
    </submittedName>
</protein>
<gene>
    <name evidence="1" type="ORF">ENU78_08530</name>
</gene>
<reference evidence="1" key="1">
    <citation type="journal article" date="2020" name="mSystems">
        <title>Genome- and Community-Level Interaction Insights into Carbon Utilization and Element Cycling Functions of Hydrothermarchaeota in Hydrothermal Sediment.</title>
        <authorList>
            <person name="Zhou Z."/>
            <person name="Liu Y."/>
            <person name="Xu W."/>
            <person name="Pan J."/>
            <person name="Luo Z.H."/>
            <person name="Li M."/>
        </authorList>
    </citation>
    <scope>NUCLEOTIDE SEQUENCE [LARGE SCALE GENOMIC DNA]</scope>
    <source>
        <strain evidence="1">SpSt-70</strain>
    </source>
</reference>
<organism evidence="1">
    <name type="scientific">Dictyoglomus thermophilum</name>
    <dbReference type="NCBI Taxonomy" id="14"/>
    <lineage>
        <taxon>Bacteria</taxon>
        <taxon>Pseudomonadati</taxon>
        <taxon>Dictyoglomota</taxon>
        <taxon>Dictyoglomia</taxon>
        <taxon>Dictyoglomales</taxon>
        <taxon>Dictyoglomaceae</taxon>
        <taxon>Dictyoglomus</taxon>
    </lineage>
</organism>